<organism evidence="1 2">
    <name type="scientific">Hapsidospora chrysogenum (strain ATCC 11550 / CBS 779.69 / DSM 880 / IAM 14645 / JCM 23072 / IMI 49137)</name>
    <name type="common">Acremonium chrysogenum</name>
    <dbReference type="NCBI Taxonomy" id="857340"/>
    <lineage>
        <taxon>Eukaryota</taxon>
        <taxon>Fungi</taxon>
        <taxon>Dikarya</taxon>
        <taxon>Ascomycota</taxon>
        <taxon>Pezizomycotina</taxon>
        <taxon>Sordariomycetes</taxon>
        <taxon>Hypocreomycetidae</taxon>
        <taxon>Hypocreales</taxon>
        <taxon>Bionectriaceae</taxon>
        <taxon>Hapsidospora</taxon>
    </lineage>
</organism>
<protein>
    <submittedName>
        <fullName evidence="1">Uncharacterized protein</fullName>
    </submittedName>
</protein>
<dbReference type="Proteomes" id="UP000029964">
    <property type="component" value="Unassembled WGS sequence"/>
</dbReference>
<reference evidence="2" key="1">
    <citation type="journal article" date="2014" name="Genome Announc.">
        <title>Genome sequence and annotation of Acremonium chrysogenum, producer of the beta-lactam antibiotic cephalosporin C.</title>
        <authorList>
            <person name="Terfehr D."/>
            <person name="Dahlmann T.A."/>
            <person name="Specht T."/>
            <person name="Zadra I."/>
            <person name="Kuernsteiner H."/>
            <person name="Kueck U."/>
        </authorList>
    </citation>
    <scope>NUCLEOTIDE SEQUENCE [LARGE SCALE GENOMIC DNA]</scope>
    <source>
        <strain evidence="2">ATCC 11550 / CBS 779.69 / DSM 880 / IAM 14645 / JCM 23072 / IMI 49137</strain>
    </source>
</reference>
<comment type="caution">
    <text evidence="1">The sequence shown here is derived from an EMBL/GenBank/DDBJ whole genome shotgun (WGS) entry which is preliminary data.</text>
</comment>
<proteinExistence type="predicted"/>
<accession>A0A086T371</accession>
<sequence length="154" mass="17856">MLREFTERLRDSLKKMVTSPHRPSRQICYGSHRQPYLQHKECEGKRRRIPARSQNWSTFNSGTASDSLGDAEILRPRSKSILSTLGVSTTAYQIGIFLYRMRPVPIEATVTAQVQFERATSMFKPMDKMPPISHSDRKFYRSCCRSPEYRFSAC</sequence>
<dbReference type="AlphaFoldDB" id="A0A086T371"/>
<evidence type="ECO:0000313" key="1">
    <source>
        <dbReference type="EMBL" id="KFH43803.1"/>
    </source>
</evidence>
<gene>
    <name evidence="1" type="ORF">ACRE_054230</name>
</gene>
<keyword evidence="2" id="KW-1185">Reference proteome</keyword>
<name>A0A086T371_HAPC1</name>
<evidence type="ECO:0000313" key="2">
    <source>
        <dbReference type="Proteomes" id="UP000029964"/>
    </source>
</evidence>
<dbReference type="HOGENOM" id="CLU_1703692_0_0_1"/>
<dbReference type="EMBL" id="JPKY01000061">
    <property type="protein sequence ID" value="KFH43803.1"/>
    <property type="molecule type" value="Genomic_DNA"/>
</dbReference>